<keyword evidence="2" id="KW-0812">Transmembrane</keyword>
<organism evidence="3 4">
    <name type="scientific">Gymnopilus junonius</name>
    <name type="common">Spectacular rustgill mushroom</name>
    <name type="synonym">Gymnopilus spectabilis subsp. junonius</name>
    <dbReference type="NCBI Taxonomy" id="109634"/>
    <lineage>
        <taxon>Eukaryota</taxon>
        <taxon>Fungi</taxon>
        <taxon>Dikarya</taxon>
        <taxon>Basidiomycota</taxon>
        <taxon>Agaricomycotina</taxon>
        <taxon>Agaricomycetes</taxon>
        <taxon>Agaricomycetidae</taxon>
        <taxon>Agaricales</taxon>
        <taxon>Agaricineae</taxon>
        <taxon>Hymenogastraceae</taxon>
        <taxon>Gymnopilus</taxon>
    </lineage>
</organism>
<sequence>MTMSTARIWAFFRLVRILVFSLSTILSMGFTAIYSVLLWRGWTLYSTEQRAVVISLLAVYALSSITFYLMLIFRFRLWMDGVRIAVLLFFQVGGTVTIALFLPSLPCTNLGSVSTCKTVENIVIFGGWSLTGLLLLFAFYLAAMSYVPLPKPRPNPEAILALNFATEKREKRASQSSVGSTNSVYSQTSLVETPPIQNNKTTSPSTSSTPRIPLTYYRPGSAGSLRSTATTTRSNIRASTQQKYYNNHGFSAPQPRMPQTRPLPVMVTEPFSRQGTPIY</sequence>
<keyword evidence="2" id="KW-0472">Membrane</keyword>
<reference evidence="3" key="1">
    <citation type="submission" date="2020-11" db="EMBL/GenBank/DDBJ databases">
        <authorList>
            <consortium name="DOE Joint Genome Institute"/>
            <person name="Ahrendt S."/>
            <person name="Riley R."/>
            <person name="Andreopoulos W."/>
            <person name="LaButti K."/>
            <person name="Pangilinan J."/>
            <person name="Ruiz-duenas F.J."/>
            <person name="Barrasa J.M."/>
            <person name="Sanchez-Garcia M."/>
            <person name="Camarero S."/>
            <person name="Miyauchi S."/>
            <person name="Serrano A."/>
            <person name="Linde D."/>
            <person name="Babiker R."/>
            <person name="Drula E."/>
            <person name="Ayuso-Fernandez I."/>
            <person name="Pacheco R."/>
            <person name="Padilla G."/>
            <person name="Ferreira P."/>
            <person name="Barriuso J."/>
            <person name="Kellner H."/>
            <person name="Castanera R."/>
            <person name="Alfaro M."/>
            <person name="Ramirez L."/>
            <person name="Pisabarro A.G."/>
            <person name="Kuo A."/>
            <person name="Tritt A."/>
            <person name="Lipzen A."/>
            <person name="He G."/>
            <person name="Yan M."/>
            <person name="Ng V."/>
            <person name="Cullen D."/>
            <person name="Martin F."/>
            <person name="Rosso M.-N."/>
            <person name="Henrissat B."/>
            <person name="Hibbett D."/>
            <person name="Martinez A.T."/>
            <person name="Grigoriev I.V."/>
        </authorList>
    </citation>
    <scope>NUCLEOTIDE SEQUENCE</scope>
    <source>
        <strain evidence="3">AH 44721</strain>
    </source>
</reference>
<comment type="caution">
    <text evidence="3">The sequence shown here is derived from an EMBL/GenBank/DDBJ whole genome shotgun (WGS) entry which is preliminary data.</text>
</comment>
<feature type="transmembrane region" description="Helical" evidence="2">
    <location>
        <begin position="122"/>
        <end position="143"/>
    </location>
</feature>
<keyword evidence="2" id="KW-1133">Transmembrane helix</keyword>
<gene>
    <name evidence="3" type="ORF">CPB84DRAFT_1961717</name>
</gene>
<dbReference type="EMBL" id="JADNYJ010000038">
    <property type="protein sequence ID" value="KAF8902040.1"/>
    <property type="molecule type" value="Genomic_DNA"/>
</dbReference>
<evidence type="ECO:0000256" key="2">
    <source>
        <dbReference type="SAM" id="Phobius"/>
    </source>
</evidence>
<keyword evidence="4" id="KW-1185">Reference proteome</keyword>
<feature type="region of interest" description="Disordered" evidence="1">
    <location>
        <begin position="171"/>
        <end position="234"/>
    </location>
</feature>
<dbReference type="OrthoDB" id="2666783at2759"/>
<feature type="transmembrane region" description="Helical" evidence="2">
    <location>
        <begin position="51"/>
        <end position="72"/>
    </location>
</feature>
<dbReference type="AlphaFoldDB" id="A0A9P5NPD3"/>
<evidence type="ECO:0000256" key="1">
    <source>
        <dbReference type="SAM" id="MobiDB-lite"/>
    </source>
</evidence>
<feature type="transmembrane region" description="Helical" evidence="2">
    <location>
        <begin position="12"/>
        <end position="39"/>
    </location>
</feature>
<feature type="transmembrane region" description="Helical" evidence="2">
    <location>
        <begin position="84"/>
        <end position="102"/>
    </location>
</feature>
<feature type="compositionally biased region" description="Polar residues" evidence="1">
    <location>
        <begin position="174"/>
        <end position="200"/>
    </location>
</feature>
<feature type="compositionally biased region" description="Low complexity" evidence="1">
    <location>
        <begin position="201"/>
        <end position="210"/>
    </location>
</feature>
<evidence type="ECO:0000313" key="4">
    <source>
        <dbReference type="Proteomes" id="UP000724874"/>
    </source>
</evidence>
<feature type="compositionally biased region" description="Polar residues" evidence="1">
    <location>
        <begin position="224"/>
        <end position="234"/>
    </location>
</feature>
<proteinExistence type="predicted"/>
<dbReference type="Proteomes" id="UP000724874">
    <property type="component" value="Unassembled WGS sequence"/>
</dbReference>
<evidence type="ECO:0000313" key="3">
    <source>
        <dbReference type="EMBL" id="KAF8902040.1"/>
    </source>
</evidence>
<protein>
    <submittedName>
        <fullName evidence="3">Uncharacterized protein</fullName>
    </submittedName>
</protein>
<accession>A0A9P5NPD3</accession>
<name>A0A9P5NPD3_GYMJU</name>